<dbReference type="Pfam" id="PF07833">
    <property type="entry name" value="Cu_amine_oxidN1"/>
    <property type="match status" value="1"/>
</dbReference>
<dbReference type="InterPro" id="IPR003961">
    <property type="entry name" value="FN3_dom"/>
</dbReference>
<dbReference type="Proteomes" id="UP000265724">
    <property type="component" value="Unassembled WGS sequence"/>
</dbReference>
<dbReference type="Pfam" id="PF01464">
    <property type="entry name" value="SLT"/>
    <property type="match status" value="1"/>
</dbReference>
<comment type="caution">
    <text evidence="3">The sequence shown here is derived from an EMBL/GenBank/DDBJ whole genome shotgun (WGS) entry which is preliminary data.</text>
</comment>
<evidence type="ECO:0000256" key="1">
    <source>
        <dbReference type="SAM" id="Phobius"/>
    </source>
</evidence>
<dbReference type="SUPFAM" id="SSF55383">
    <property type="entry name" value="Copper amine oxidase, domain N"/>
    <property type="match status" value="1"/>
</dbReference>
<evidence type="ECO:0000313" key="4">
    <source>
        <dbReference type="Proteomes" id="UP000265724"/>
    </source>
</evidence>
<dbReference type="EMBL" id="QXIX01000030">
    <property type="protein sequence ID" value="RIE14386.1"/>
    <property type="molecule type" value="Genomic_DNA"/>
</dbReference>
<organism evidence="3 4">
    <name type="scientific">Candidatus Cryosericum hinesii</name>
    <dbReference type="NCBI Taxonomy" id="2290915"/>
    <lineage>
        <taxon>Bacteria</taxon>
        <taxon>Pseudomonadati</taxon>
        <taxon>Caldisericota/Cryosericota group</taxon>
        <taxon>Candidatus Cryosericota</taxon>
        <taxon>Candidatus Cryosericia</taxon>
        <taxon>Candidatus Cryosericales</taxon>
        <taxon>Candidatus Cryosericaceae</taxon>
        <taxon>Candidatus Cryosericum</taxon>
    </lineage>
</organism>
<keyword evidence="1" id="KW-0472">Membrane</keyword>
<dbReference type="SUPFAM" id="SSF53955">
    <property type="entry name" value="Lysozyme-like"/>
    <property type="match status" value="1"/>
</dbReference>
<accession>A0ABX9MHE5</accession>
<dbReference type="Gene3D" id="1.10.530.10">
    <property type="match status" value="1"/>
</dbReference>
<dbReference type="Gene3D" id="2.60.40.10">
    <property type="entry name" value="Immunoglobulins"/>
    <property type="match status" value="1"/>
</dbReference>
<dbReference type="InterPro" id="IPR013783">
    <property type="entry name" value="Ig-like_fold"/>
</dbReference>
<dbReference type="InterPro" id="IPR012854">
    <property type="entry name" value="Cu_amine_oxidase-like_N"/>
</dbReference>
<dbReference type="InterPro" id="IPR008258">
    <property type="entry name" value="Transglycosylase_SLT_dom_1"/>
</dbReference>
<dbReference type="InterPro" id="IPR036116">
    <property type="entry name" value="FN3_sf"/>
</dbReference>
<keyword evidence="1" id="KW-0812">Transmembrane</keyword>
<protein>
    <recommendedName>
        <fullName evidence="2">Fibronectin type-III domain-containing protein</fullName>
    </recommendedName>
</protein>
<name>A0ABX9MHE5_9BACT</name>
<feature type="domain" description="Fibronectin type-III" evidence="2">
    <location>
        <begin position="258"/>
        <end position="360"/>
    </location>
</feature>
<evidence type="ECO:0000259" key="2">
    <source>
        <dbReference type="PROSITE" id="PS50853"/>
    </source>
</evidence>
<gene>
    <name evidence="3" type="ORF">SMC2_03305</name>
</gene>
<dbReference type="InterPro" id="IPR023346">
    <property type="entry name" value="Lysozyme-like_dom_sf"/>
</dbReference>
<dbReference type="PROSITE" id="PS50853">
    <property type="entry name" value="FN3"/>
    <property type="match status" value="1"/>
</dbReference>
<evidence type="ECO:0000313" key="3">
    <source>
        <dbReference type="EMBL" id="RIE14386.1"/>
    </source>
</evidence>
<keyword evidence="1" id="KW-1133">Transmembrane helix</keyword>
<dbReference type="SUPFAM" id="SSF49265">
    <property type="entry name" value="Fibronectin type III"/>
    <property type="match status" value="1"/>
</dbReference>
<keyword evidence="4" id="KW-1185">Reference proteome</keyword>
<feature type="transmembrane region" description="Helical" evidence="1">
    <location>
        <begin position="34"/>
        <end position="54"/>
    </location>
</feature>
<sequence>MVVHRGCLLCRTGQFLWNEVHKALSKMCLSNRSIVLVLVVAMVLSLCVGPGTALGTPLGVNPPVTYIRASLKAAALRYNVPSIILMAIAYQESGWRQFDANGNTVTGSDTTSLDMGIMQINSSGRTDVARLMTDIDYNIDTGAKMLDGKWKLTPGIGDRDRNVLENWYYAIWAYNGFSSTNNPNTPGGRHFQDSILALMARQVLGSDGQPLWPPVAVTPPSPALVVSPVGWIPTPQPVHYGDLYGGFNPGNPVGVLQGPADPGALAAAGEIGQVRITWSPSTAGSYTVLRYDIYRSQGAPDIQKAELVAETKPDATQFVDIGPLQRTPYYYWVLCEDIRGNVSNPVGPVEAQPIIMTSPITKITLVFTLDKPAVVMNGVTVPMETAPVIENGRTILPIRYVATPLGTQVLWNSKEQKVTLLGTKKVELWIGKPQATVDGVEVPIDPANLEVAPRISGGRTMLPLRFVSEAFGAEILYDPLLRTVTVTLNKTT</sequence>
<proteinExistence type="predicted"/>
<reference evidence="3 4" key="1">
    <citation type="submission" date="2018-09" db="EMBL/GenBank/DDBJ databases">
        <title>Discovery and Ecogenomic Context for Candidatus Cryosericales, a Global Caldiserica Order Active in Thawing Permafrost.</title>
        <authorList>
            <person name="Martinez M.A."/>
            <person name="Woodcroft B.J."/>
            <person name="Ignacio Espinoza J.C."/>
            <person name="Zayed A."/>
            <person name="Singleton C.M."/>
            <person name="Boyd J."/>
            <person name="Li Y.-F."/>
            <person name="Purvine S."/>
            <person name="Maughan H."/>
            <person name="Hodgkins S.B."/>
            <person name="Anderson D."/>
            <person name="Sederholm M."/>
            <person name="Temperton B."/>
            <person name="Saleska S.R."/>
            <person name="Tyson G.W."/>
            <person name="Rich V.I."/>
        </authorList>
    </citation>
    <scope>NUCLEOTIDE SEQUENCE [LARGE SCALE GENOMIC DNA]</scope>
    <source>
        <strain evidence="3 4">SMC2</strain>
    </source>
</reference>
<dbReference type="InterPro" id="IPR036582">
    <property type="entry name" value="Mao_N_sf"/>
</dbReference>
<dbReference type="Gene3D" id="3.30.457.10">
    <property type="entry name" value="Copper amine oxidase-like, N-terminal domain"/>
    <property type="match status" value="1"/>
</dbReference>